<feature type="coiled-coil region" evidence="3">
    <location>
        <begin position="829"/>
        <end position="863"/>
    </location>
</feature>
<dbReference type="SUPFAM" id="SSF47384">
    <property type="entry name" value="Homodimeric domain of signal transducing histidine kinase"/>
    <property type="match status" value="1"/>
</dbReference>
<dbReference type="Pfam" id="PF13188">
    <property type="entry name" value="PAS_8"/>
    <property type="match status" value="1"/>
</dbReference>
<sequence length="1640" mass="178198">MPTGRQLSINVEPLSIPRPALPVAPPVSSAPPPVRQVPSPAASEASRDDSEAATPVVGTATGGGSGTGTAVENATGGRGGAASLEGYCKSNKQGGFNHNNPNPNPNHTLKRPDAHLVIDPTVSTISDITPILSPTKRPCLRSSSGSIRLGRSISQHSASAKQHPELPPGTNLGFPATPADMLGRQNGEYGHQVVARQLMQRANAVADSATTAELAASWPVCDDDPATPRSSPLLSPLLPLRDLSIVELLDQDDRPTFIVDLTDKANFRPGPLQAVFANTALRAERSVFGPLVNTAYVSTTASQATQAEDFVRFKGWLLTLARSNGQAHERNPSVSSTTSNFSLPFSLAGLRWTCSTLRQRYRVVRGSHCSCADSGSFSADARNCISNTAAVRVPPHSTWVPEGTLASPTETAADGEDYFGTANITTEANCDNNIVLLGEDRAHLSYDWTQIELTGDTPQHIRLARSIDWAATPLGPVELWPADLRTISNMVMGSPNAAIMYWGPEYTAIYNEAYVSLAGRHHPGLMGSKTPLLWGQDWANVQATFRTVWNSGKAMIRYDDPVFMNRSGFLEETFLNWSIVPLIGSDGSVVGLLNPVFDNTKRWVNERRMQTLNELGEMTSKAQTVQRFWHSVMQGLEKNQYDIPFVLVYSVASIGDDDESEQAAMHSSGIGDSANPTTPPQLMLEGSLGVTPGHPAAVATLDLHVSSDGFAPYMRQAMGTTTTGSATEMATPTPVVLSAEKGTLPAGLLTGLQGQRGFGDDCHTVVVFPVYHPTALTAGTGCAALVAGFIVMGANPRRPYNREYQLFVHLLARQLTTSFSSAVLFEEETRRAERLARRAVRDKQELSQQLRLRTQQVVESENKFMRMAEFTPVGMFVTDARGRITYCNDMWWEISQFRRLTRGGDKTKGESESFPAFPGDDDVSVWSSWMESVEVEDRAGLEAVWERMVLEKVQVTHEFRFRQKTRQPINTRTSEKTEMTTWVLLRAYPEKDEKTGELKSIFGCIMDISQQKLAEAFESQRRQEAVEHKRQQENFIDITSHEMRNPLSAILQSVDEIMTSVAGFRAAVEAGQAGDVAALDDLLEDVLEAISTISLCANHQKRIVDDVLTLSKLDSKLLLVRPTAVQPVMVVRTTLKIFEAEFYARDIRCILRVQPSYESLVGAGGWVKLDPSRLAQVIINLITNAVRSTQASENRTIMISLGASREGELMTEPGVVDVADDVAEGKLVYIPRRLDDADVQPEGPEWGTGTKLNLHIAVADTGKDLNKGERDILFHSCAHKLPRTHVEYGGPGLGLFISWNLAELQGGQIGVASRKDQGSVFAFYVKCRMADEYPPNGQSADEIMGMPAAGEPENRFVTVYSIGLENGGLSMGMSLGMANSDDTEASLAMAGPRVLPAALRHYHSSRAAVSTAVDSTADNSPTTTPATPTTTATTAAPMPHIGLPLSDDLPCLDVLIVEDNIVNQRVLQRQLDKCGNRTHVANHGGEALEALRRSRFWRDGPAADEQHDIVMDAVVGQFAALDASKDKDKNASSLGGDGGGDNGNDSNDSRPATSINISIVLMDLEMPVMDGLTCARAIRDLERSGTLVRHVPIIAVTAYARPEQIENAKAAGIDDVIAKPFRLAQLMPKILELVRKYQTI</sequence>
<dbReference type="InterPro" id="IPR001789">
    <property type="entry name" value="Sig_transdc_resp-reg_receiver"/>
</dbReference>
<dbReference type="STRING" id="655863.F0XAK3"/>
<keyword evidence="1 2" id="KW-0597">Phosphoprotein</keyword>
<dbReference type="HOGENOM" id="CLU_000445_82_4_1"/>
<dbReference type="CDD" id="cd17546">
    <property type="entry name" value="REC_hyHK_CKI1_RcsC-like"/>
    <property type="match status" value="1"/>
</dbReference>
<keyword evidence="3" id="KW-0175">Coiled coil</keyword>
<dbReference type="InterPro" id="IPR011006">
    <property type="entry name" value="CheY-like_superfamily"/>
</dbReference>
<dbReference type="PROSITE" id="PS50109">
    <property type="entry name" value="HIS_KIN"/>
    <property type="match status" value="1"/>
</dbReference>
<dbReference type="Proteomes" id="UP000007796">
    <property type="component" value="Unassembled WGS sequence"/>
</dbReference>
<dbReference type="InterPro" id="IPR005467">
    <property type="entry name" value="His_kinase_dom"/>
</dbReference>
<dbReference type="OrthoDB" id="60033at2759"/>
<evidence type="ECO:0000256" key="1">
    <source>
        <dbReference type="ARBA" id="ARBA00022553"/>
    </source>
</evidence>
<dbReference type="CDD" id="cd00082">
    <property type="entry name" value="HisKA"/>
    <property type="match status" value="1"/>
</dbReference>
<dbReference type="SUPFAM" id="SSF55785">
    <property type="entry name" value="PYP-like sensor domain (PAS domain)"/>
    <property type="match status" value="2"/>
</dbReference>
<dbReference type="SUPFAM" id="SSF55874">
    <property type="entry name" value="ATPase domain of HSP90 chaperone/DNA topoisomerase II/histidine kinase"/>
    <property type="match status" value="1"/>
</dbReference>
<evidence type="ECO:0000313" key="7">
    <source>
        <dbReference type="EMBL" id="EFX05752.1"/>
    </source>
</evidence>
<dbReference type="Pfam" id="PF00512">
    <property type="entry name" value="HisKA"/>
    <property type="match status" value="1"/>
</dbReference>
<dbReference type="Gene3D" id="1.10.287.130">
    <property type="match status" value="1"/>
</dbReference>
<organism evidence="8">
    <name type="scientific">Grosmannia clavigera (strain kw1407 / UAMH 11150)</name>
    <name type="common">Blue stain fungus</name>
    <name type="synonym">Graphiocladiella clavigera</name>
    <dbReference type="NCBI Taxonomy" id="655863"/>
    <lineage>
        <taxon>Eukaryota</taxon>
        <taxon>Fungi</taxon>
        <taxon>Dikarya</taxon>
        <taxon>Ascomycota</taxon>
        <taxon>Pezizomycotina</taxon>
        <taxon>Sordariomycetes</taxon>
        <taxon>Sordariomycetidae</taxon>
        <taxon>Ophiostomatales</taxon>
        <taxon>Ophiostomataceae</taxon>
        <taxon>Leptographium</taxon>
    </lineage>
</organism>
<accession>F0XAK3</accession>
<dbReference type="PANTHER" id="PTHR43719:SF30">
    <property type="entry name" value="TWO-COMPONENT SYSTEM RESPONSE REGULATOR"/>
    <property type="match status" value="1"/>
</dbReference>
<dbReference type="InterPro" id="IPR036890">
    <property type="entry name" value="HATPase_C_sf"/>
</dbReference>
<protein>
    <submittedName>
        <fullName evidence="7">Ethylene receptor</fullName>
    </submittedName>
</protein>
<dbReference type="EMBL" id="GL629735">
    <property type="protein sequence ID" value="EFX05752.1"/>
    <property type="molecule type" value="Genomic_DNA"/>
</dbReference>
<dbReference type="SMART" id="SM00448">
    <property type="entry name" value="REC"/>
    <property type="match status" value="1"/>
</dbReference>
<feature type="region of interest" description="Disordered" evidence="4">
    <location>
        <begin position="1"/>
        <end position="79"/>
    </location>
</feature>
<dbReference type="InterPro" id="IPR058846">
    <property type="entry name" value="PAS-like"/>
</dbReference>
<dbReference type="InterPro" id="IPR003594">
    <property type="entry name" value="HATPase_dom"/>
</dbReference>
<dbReference type="PANTHER" id="PTHR43719">
    <property type="entry name" value="TWO-COMPONENT HISTIDINE KINASE"/>
    <property type="match status" value="1"/>
</dbReference>
<dbReference type="SUPFAM" id="SSF52172">
    <property type="entry name" value="CheY-like"/>
    <property type="match status" value="2"/>
</dbReference>
<evidence type="ECO:0000256" key="4">
    <source>
        <dbReference type="SAM" id="MobiDB-lite"/>
    </source>
</evidence>
<evidence type="ECO:0000259" key="6">
    <source>
        <dbReference type="PROSITE" id="PS50110"/>
    </source>
</evidence>
<dbReference type="InterPro" id="IPR000014">
    <property type="entry name" value="PAS"/>
</dbReference>
<dbReference type="Gene3D" id="3.30.450.20">
    <property type="entry name" value="PAS domain"/>
    <property type="match status" value="2"/>
</dbReference>
<dbReference type="eggNOG" id="KOG0519">
    <property type="taxonomic scope" value="Eukaryota"/>
</dbReference>
<dbReference type="Pfam" id="PF26131">
    <property type="entry name" value="PAS-like"/>
    <property type="match status" value="1"/>
</dbReference>
<feature type="domain" description="Histidine kinase" evidence="5">
    <location>
        <begin position="1038"/>
        <end position="1329"/>
    </location>
</feature>
<dbReference type="InterPro" id="IPR003661">
    <property type="entry name" value="HisK_dim/P_dom"/>
</dbReference>
<dbReference type="InterPro" id="IPR035965">
    <property type="entry name" value="PAS-like_dom_sf"/>
</dbReference>
<proteinExistence type="predicted"/>
<evidence type="ECO:0000259" key="5">
    <source>
        <dbReference type="PROSITE" id="PS50109"/>
    </source>
</evidence>
<dbReference type="InterPro" id="IPR036097">
    <property type="entry name" value="HisK_dim/P_sf"/>
</dbReference>
<dbReference type="Pfam" id="PF00072">
    <property type="entry name" value="Response_reg"/>
    <property type="match status" value="1"/>
</dbReference>
<feature type="region of interest" description="Disordered" evidence="4">
    <location>
        <begin position="1410"/>
        <end position="1436"/>
    </location>
</feature>
<feature type="compositionally biased region" description="Low complexity" evidence="4">
    <location>
        <begin position="1421"/>
        <end position="1436"/>
    </location>
</feature>
<evidence type="ECO:0000256" key="2">
    <source>
        <dbReference type="PROSITE-ProRule" id="PRU00169"/>
    </source>
</evidence>
<dbReference type="SMART" id="SM00388">
    <property type="entry name" value="HisKA"/>
    <property type="match status" value="1"/>
</dbReference>
<dbReference type="InterPro" id="IPR050956">
    <property type="entry name" value="2C_system_His_kinase"/>
</dbReference>
<feature type="region of interest" description="Disordered" evidence="4">
    <location>
        <begin position="1526"/>
        <end position="1551"/>
    </location>
</feature>
<feature type="domain" description="Response regulatory" evidence="6">
    <location>
        <begin position="1453"/>
        <end position="1634"/>
    </location>
</feature>
<dbReference type="Pfam" id="PF02518">
    <property type="entry name" value="HATPase_c"/>
    <property type="match status" value="1"/>
</dbReference>
<feature type="region of interest" description="Disordered" evidence="4">
    <location>
        <begin position="660"/>
        <end position="681"/>
    </location>
</feature>
<gene>
    <name evidence="7" type="ORF">CMQ_3821</name>
</gene>
<dbReference type="SMART" id="SM00387">
    <property type="entry name" value="HATPase_c"/>
    <property type="match status" value="1"/>
</dbReference>
<name>F0XAK3_GROCL</name>
<evidence type="ECO:0000256" key="3">
    <source>
        <dbReference type="SAM" id="Coils"/>
    </source>
</evidence>
<dbReference type="RefSeq" id="XP_014175234.1">
    <property type="nucleotide sequence ID" value="XM_014319759.1"/>
</dbReference>
<feature type="modified residue" description="4-aspartylphosphate" evidence="2">
    <location>
        <position position="1563"/>
    </location>
</feature>
<dbReference type="InParanoid" id="F0XAK3"/>
<dbReference type="PROSITE" id="PS50110">
    <property type="entry name" value="RESPONSE_REGULATORY"/>
    <property type="match status" value="1"/>
</dbReference>
<dbReference type="Gene3D" id="3.40.50.2300">
    <property type="match status" value="1"/>
</dbReference>
<dbReference type="GeneID" id="25976964"/>
<dbReference type="Gene3D" id="3.30.565.10">
    <property type="entry name" value="Histidine kinase-like ATPase, C-terminal domain"/>
    <property type="match status" value="1"/>
</dbReference>
<dbReference type="GO" id="GO:0000155">
    <property type="term" value="F:phosphorelay sensor kinase activity"/>
    <property type="evidence" value="ECO:0007669"/>
    <property type="project" value="InterPro"/>
</dbReference>
<reference evidence="7 8" key="1">
    <citation type="journal article" date="2011" name="Proc. Natl. Acad. Sci. U.S.A.">
        <title>Genome and transcriptome analyses of the mountain pine beetle-fungal symbiont Grosmannia clavigera, a lodgepole pine pathogen.</title>
        <authorList>
            <person name="DiGuistini S."/>
            <person name="Wang Y."/>
            <person name="Liao N.Y."/>
            <person name="Taylor G."/>
            <person name="Tanguay P."/>
            <person name="Feau N."/>
            <person name="Henrissat B."/>
            <person name="Chan S.K."/>
            <person name="Hesse-Orce U."/>
            <person name="Alamouti S.M."/>
            <person name="Tsui C.K.M."/>
            <person name="Docking R.T."/>
            <person name="Levasseur A."/>
            <person name="Haridas S."/>
            <person name="Robertson G."/>
            <person name="Birol I."/>
            <person name="Holt R.A."/>
            <person name="Marra M.A."/>
            <person name="Hamelin R.C."/>
            <person name="Hirst M."/>
            <person name="Jones S.J.M."/>
            <person name="Bohlmann J."/>
            <person name="Breuil C."/>
        </authorList>
    </citation>
    <scope>NUCLEOTIDE SEQUENCE [LARGE SCALE GENOMIC DNA]</scope>
    <source>
        <strain evidence="8">kw1407 / UAMH 11150</strain>
    </source>
</reference>
<keyword evidence="8" id="KW-1185">Reference proteome</keyword>
<feature type="compositionally biased region" description="Pro residues" evidence="4">
    <location>
        <begin position="19"/>
        <end position="35"/>
    </location>
</feature>
<evidence type="ECO:0000313" key="8">
    <source>
        <dbReference type="Proteomes" id="UP000007796"/>
    </source>
</evidence>
<keyword evidence="7" id="KW-0675">Receptor</keyword>